<keyword evidence="3" id="KW-1185">Reference proteome</keyword>
<proteinExistence type="predicted"/>
<reference evidence="2 3" key="1">
    <citation type="journal article" date="2024" name="Int. J. Mol. Sci.">
        <title>Exploration of Alicyclobacillus spp. Genome in Search of Antibiotic Resistance.</title>
        <authorList>
            <person name="Bucka-Kolendo J."/>
            <person name="Kiousi D.E."/>
            <person name="Dekowska A."/>
            <person name="Mikolajczuk-Szczyrba A."/>
            <person name="Karadedos D.M."/>
            <person name="Michael P."/>
            <person name="Galanis A."/>
            <person name="Sokolowska B."/>
        </authorList>
    </citation>
    <scope>NUCLEOTIDE SEQUENCE [LARGE SCALE GENOMIC DNA]</scope>
    <source>
        <strain evidence="2 3">KKP 3000</strain>
    </source>
</reference>
<evidence type="ECO:0000313" key="2">
    <source>
        <dbReference type="EMBL" id="MFB5191091.1"/>
    </source>
</evidence>
<accession>A0ABV5AFP0</accession>
<feature type="compositionally biased region" description="Polar residues" evidence="1">
    <location>
        <begin position="195"/>
        <end position="211"/>
    </location>
</feature>
<evidence type="ECO:0000313" key="3">
    <source>
        <dbReference type="Proteomes" id="UP001579974"/>
    </source>
</evidence>
<gene>
    <name evidence="2" type="ORF">KKP3000_004595</name>
</gene>
<feature type="region of interest" description="Disordered" evidence="1">
    <location>
        <begin position="186"/>
        <end position="225"/>
    </location>
</feature>
<feature type="compositionally biased region" description="Basic and acidic residues" evidence="1">
    <location>
        <begin position="257"/>
        <end position="292"/>
    </location>
</feature>
<evidence type="ECO:0000256" key="1">
    <source>
        <dbReference type="SAM" id="MobiDB-lite"/>
    </source>
</evidence>
<dbReference type="RefSeq" id="WP_275476549.1">
    <property type="nucleotide sequence ID" value="NZ_CP162940.1"/>
</dbReference>
<organism evidence="2 3">
    <name type="scientific">Alicyclobacillus fastidiosus</name>
    <dbReference type="NCBI Taxonomy" id="392011"/>
    <lineage>
        <taxon>Bacteria</taxon>
        <taxon>Bacillati</taxon>
        <taxon>Bacillota</taxon>
        <taxon>Bacilli</taxon>
        <taxon>Bacillales</taxon>
        <taxon>Alicyclobacillaceae</taxon>
        <taxon>Alicyclobacillus</taxon>
    </lineage>
</organism>
<protein>
    <submittedName>
        <fullName evidence="2">LysM peptidoglycan-binding domain-containing protein</fullName>
    </submittedName>
</protein>
<feature type="region of interest" description="Disordered" evidence="1">
    <location>
        <begin position="240"/>
        <end position="341"/>
    </location>
</feature>
<sequence>MSEQAREPLIRLPIDQEIFMDTVTSTDSVEDATVATEVVSFEKDGDVYELEGAVVFAGYVRSTNDAATTDEAAITGRDEEEAVRHIHHRLPFVLRVPVEAQSSGLVNVKSRLSGWALDVVSDNWLNVKGTLEIHGLVGEQGYHFQCGAQEGSRPFLRDEIEEQVLEDEVTELPADVVDSVTQEFTPTVDEASEAVSESVQANRENTTSTASEFAETDHKSLSEPEFELVGAPDDMWRHEGEAEQDDEEALPGEEDASERSENDTPFEKVSEARSGHGWAEEEARKGERRGEASEPAASESVRSELVNLDRFFVPSTPEPAHRQEVSTPESTQEPTPVASFEFEHQLDDEVLATPLEGATAQADQAPEFRGEERVVPKFTISGAVATDDQNALDEALAEEEVVEEPRSEYDVASVLKSDLWSFVDFNGPEPRYVLRYAIVAEEESLEMVADRCGCLPSELIRVNDCPNGQVFPGQALRIPEGPISIPRVTSA</sequence>
<feature type="compositionally biased region" description="Acidic residues" evidence="1">
    <location>
        <begin position="242"/>
        <end position="256"/>
    </location>
</feature>
<feature type="compositionally biased region" description="Polar residues" evidence="1">
    <location>
        <begin position="325"/>
        <end position="334"/>
    </location>
</feature>
<comment type="caution">
    <text evidence="2">The sequence shown here is derived from an EMBL/GenBank/DDBJ whole genome shotgun (WGS) entry which is preliminary data.</text>
</comment>
<dbReference type="EMBL" id="JBDXSU010000009">
    <property type="protein sequence ID" value="MFB5191091.1"/>
    <property type="molecule type" value="Genomic_DNA"/>
</dbReference>
<name>A0ABV5AFP0_9BACL</name>
<dbReference type="Proteomes" id="UP001579974">
    <property type="component" value="Unassembled WGS sequence"/>
</dbReference>